<dbReference type="AlphaFoldDB" id="A0AAW2EQ90"/>
<comment type="caution">
    <text evidence="2">The sequence shown here is derived from an EMBL/GenBank/DDBJ whole genome shotgun (WGS) entry which is preliminary data.</text>
</comment>
<keyword evidence="3" id="KW-1185">Reference proteome</keyword>
<evidence type="ECO:0000256" key="1">
    <source>
        <dbReference type="SAM" id="MobiDB-lite"/>
    </source>
</evidence>
<proteinExistence type="predicted"/>
<dbReference type="Proteomes" id="UP001430953">
    <property type="component" value="Unassembled WGS sequence"/>
</dbReference>
<organism evidence="2 3">
    <name type="scientific">Cardiocondyla obscurior</name>
    <dbReference type="NCBI Taxonomy" id="286306"/>
    <lineage>
        <taxon>Eukaryota</taxon>
        <taxon>Metazoa</taxon>
        <taxon>Ecdysozoa</taxon>
        <taxon>Arthropoda</taxon>
        <taxon>Hexapoda</taxon>
        <taxon>Insecta</taxon>
        <taxon>Pterygota</taxon>
        <taxon>Neoptera</taxon>
        <taxon>Endopterygota</taxon>
        <taxon>Hymenoptera</taxon>
        <taxon>Apocrita</taxon>
        <taxon>Aculeata</taxon>
        <taxon>Formicoidea</taxon>
        <taxon>Formicidae</taxon>
        <taxon>Myrmicinae</taxon>
        <taxon>Cardiocondyla</taxon>
    </lineage>
</organism>
<evidence type="ECO:0000313" key="3">
    <source>
        <dbReference type="Proteomes" id="UP001430953"/>
    </source>
</evidence>
<accession>A0AAW2EQ90</accession>
<dbReference type="EMBL" id="JADYXP020000020">
    <property type="protein sequence ID" value="KAL0104401.1"/>
    <property type="molecule type" value="Genomic_DNA"/>
</dbReference>
<reference evidence="2 3" key="1">
    <citation type="submission" date="2023-03" db="EMBL/GenBank/DDBJ databases">
        <title>High recombination rates correlate with genetic variation in Cardiocondyla obscurior ants.</title>
        <authorList>
            <person name="Errbii M."/>
        </authorList>
    </citation>
    <scope>NUCLEOTIDE SEQUENCE [LARGE SCALE GENOMIC DNA]</scope>
    <source>
        <strain evidence="2">Alpha-2009</strain>
        <tissue evidence="2">Whole body</tissue>
    </source>
</reference>
<feature type="compositionally biased region" description="Polar residues" evidence="1">
    <location>
        <begin position="1"/>
        <end position="12"/>
    </location>
</feature>
<protein>
    <submittedName>
        <fullName evidence="2">Uncharacterized protein</fullName>
    </submittedName>
</protein>
<evidence type="ECO:0000313" key="2">
    <source>
        <dbReference type="EMBL" id="KAL0104401.1"/>
    </source>
</evidence>
<feature type="region of interest" description="Disordered" evidence="1">
    <location>
        <begin position="1"/>
        <end position="24"/>
    </location>
</feature>
<gene>
    <name evidence="2" type="ORF">PUN28_017252</name>
</gene>
<name>A0AAW2EQ90_9HYME</name>
<sequence length="106" mass="11864">MVGSSLRRSNPQLGGRHEHQGSLGHAGWHRWRLEGNTELSTLAYHSSPAFSTLLSSPPFPFAVDNGTTLPLRELVNEDEDRLLVEGCSVFSGDRAKERVLRSYFNR</sequence>